<dbReference type="InterPro" id="IPR036048">
    <property type="entry name" value="Interleukin_8-like_sf"/>
</dbReference>
<accession>A0A8C3DN30</accession>
<dbReference type="Proteomes" id="UP000694553">
    <property type="component" value="Unassembled WGS sequence"/>
</dbReference>
<reference evidence="1" key="3">
    <citation type="submission" date="2025-09" db="UniProtKB">
        <authorList>
            <consortium name="Ensembl"/>
        </authorList>
    </citation>
    <scope>IDENTIFICATION</scope>
</reference>
<dbReference type="GO" id="GO:0006955">
    <property type="term" value="P:immune response"/>
    <property type="evidence" value="ECO:0007669"/>
    <property type="project" value="InterPro"/>
</dbReference>
<reference evidence="2" key="1">
    <citation type="submission" date="2019-10" db="EMBL/GenBank/DDBJ databases">
        <title>Corvus moneduloides (New Caledonian crow) genome, bCorMon1, primary haplotype.</title>
        <authorList>
            <person name="Rutz C."/>
            <person name="Fungtammasan C."/>
            <person name="Mountcastle J."/>
            <person name="Formenti G."/>
            <person name="Chow W."/>
            <person name="Howe K."/>
            <person name="Steele M.P."/>
            <person name="Fernandes J."/>
            <person name="Gilbert M.T.P."/>
            <person name="Fedrigo O."/>
            <person name="Jarvis E.D."/>
            <person name="Gemmell N."/>
        </authorList>
    </citation>
    <scope>NUCLEOTIDE SEQUENCE [LARGE SCALE GENOMIC DNA]</scope>
</reference>
<dbReference type="GO" id="GO:0008009">
    <property type="term" value="F:chemokine activity"/>
    <property type="evidence" value="ECO:0007669"/>
    <property type="project" value="InterPro"/>
</dbReference>
<dbReference type="AlphaFoldDB" id="A0A8C3DN30"/>
<organism evidence="1 2">
    <name type="scientific">Corvus moneduloides</name>
    <name type="common">New Caledonian crow</name>
    <dbReference type="NCBI Taxonomy" id="1196302"/>
    <lineage>
        <taxon>Eukaryota</taxon>
        <taxon>Metazoa</taxon>
        <taxon>Chordata</taxon>
        <taxon>Craniata</taxon>
        <taxon>Vertebrata</taxon>
        <taxon>Euteleostomi</taxon>
        <taxon>Archelosauria</taxon>
        <taxon>Archosauria</taxon>
        <taxon>Dinosauria</taxon>
        <taxon>Saurischia</taxon>
        <taxon>Theropoda</taxon>
        <taxon>Coelurosauria</taxon>
        <taxon>Aves</taxon>
        <taxon>Neognathae</taxon>
        <taxon>Neoaves</taxon>
        <taxon>Telluraves</taxon>
        <taxon>Australaves</taxon>
        <taxon>Passeriformes</taxon>
        <taxon>Corvoidea</taxon>
        <taxon>Corvidae</taxon>
        <taxon>Corvus</taxon>
    </lineage>
</organism>
<dbReference type="GO" id="GO:0005576">
    <property type="term" value="C:extracellular region"/>
    <property type="evidence" value="ECO:0007669"/>
    <property type="project" value="InterPro"/>
</dbReference>
<dbReference type="Ensembl" id="ENSCMUT00000010008.2">
    <property type="protein sequence ID" value="ENSCMUP00000009299.2"/>
    <property type="gene ID" value="ENSCMUG00000005970.2"/>
</dbReference>
<dbReference type="SUPFAM" id="SSF54117">
    <property type="entry name" value="Interleukin 8-like chemokines"/>
    <property type="match status" value="1"/>
</dbReference>
<sequence>MRVLAVTLAVLLLVAICYLAEADLRISRRAATSQMQGRFLFPGRDMIRSAYMTSNSCPKPCRHPDALADAWTELCANPEARWVQEYLKHLEQPEN</sequence>
<dbReference type="Gene3D" id="2.40.50.40">
    <property type="match status" value="1"/>
</dbReference>
<evidence type="ECO:0000313" key="1">
    <source>
        <dbReference type="Ensembl" id="ENSCMUP00000009299.2"/>
    </source>
</evidence>
<evidence type="ECO:0000313" key="2">
    <source>
        <dbReference type="Proteomes" id="UP000694553"/>
    </source>
</evidence>
<dbReference type="InterPro" id="IPR001811">
    <property type="entry name" value="Chemokine_IL8-like_dom"/>
</dbReference>
<keyword evidence="2" id="KW-1185">Reference proteome</keyword>
<reference evidence="1" key="2">
    <citation type="submission" date="2025-08" db="UniProtKB">
        <authorList>
            <consortium name="Ensembl"/>
        </authorList>
    </citation>
    <scope>IDENTIFICATION</scope>
</reference>
<protein>
    <submittedName>
        <fullName evidence="1">Uncharacterized protein</fullName>
    </submittedName>
</protein>
<proteinExistence type="predicted"/>
<dbReference type="Pfam" id="PF00048">
    <property type="entry name" value="IL8"/>
    <property type="match status" value="1"/>
</dbReference>
<accession>A0A8U7N3E3</accession>
<name>A0A8C3DN30_CORMO</name>